<dbReference type="Pfam" id="PF00111">
    <property type="entry name" value="Fer2"/>
    <property type="match status" value="1"/>
</dbReference>
<dbReference type="OrthoDB" id="9789468at2"/>
<keyword evidence="7" id="KW-0408">Iron</keyword>
<dbReference type="EMBL" id="FOAF01000001">
    <property type="protein sequence ID" value="SEL07278.1"/>
    <property type="molecule type" value="Genomic_DNA"/>
</dbReference>
<evidence type="ECO:0000256" key="3">
    <source>
        <dbReference type="ARBA" id="ARBA00022714"/>
    </source>
</evidence>
<keyword evidence="12" id="KW-1185">Reference proteome</keyword>
<dbReference type="SUPFAM" id="SSF63380">
    <property type="entry name" value="Riboflavin synthase domain-like"/>
    <property type="match status" value="1"/>
</dbReference>
<keyword evidence="3" id="KW-0001">2Fe-2S</keyword>
<reference evidence="12" key="1">
    <citation type="submission" date="2016-10" db="EMBL/GenBank/DDBJ databases">
        <authorList>
            <person name="Varghese N."/>
            <person name="Submissions S."/>
        </authorList>
    </citation>
    <scope>NUCLEOTIDE SEQUENCE [LARGE SCALE GENOMIC DNA]</scope>
    <source>
        <strain evidence="12">DSM 18733</strain>
    </source>
</reference>
<dbReference type="PANTHER" id="PTHR47354:SF8">
    <property type="entry name" value="1,2-PHENYLACETYL-COA EPOXIDASE, SUBUNIT E"/>
    <property type="match status" value="1"/>
</dbReference>
<evidence type="ECO:0000259" key="10">
    <source>
        <dbReference type="PROSITE" id="PS51384"/>
    </source>
</evidence>
<dbReference type="Gene3D" id="3.40.50.80">
    <property type="entry name" value="Nucleotide-binding domain of ferredoxin-NADP reductase (FNR) module"/>
    <property type="match status" value="1"/>
</dbReference>
<feature type="domain" description="FAD-binding FR-type" evidence="10">
    <location>
        <begin position="2"/>
        <end position="106"/>
    </location>
</feature>
<evidence type="ECO:0000313" key="11">
    <source>
        <dbReference type="EMBL" id="SEL07278.1"/>
    </source>
</evidence>
<accession>A0A1H7M8M3</accession>
<dbReference type="SUPFAM" id="SSF54292">
    <property type="entry name" value="2Fe-2S ferredoxin-like"/>
    <property type="match status" value="1"/>
</dbReference>
<dbReference type="AlphaFoldDB" id="A0A1H7M8M3"/>
<dbReference type="PANTHER" id="PTHR47354">
    <property type="entry name" value="NADH OXIDOREDUCTASE HCR"/>
    <property type="match status" value="1"/>
</dbReference>
<evidence type="ECO:0000256" key="2">
    <source>
        <dbReference type="ARBA" id="ARBA00022630"/>
    </source>
</evidence>
<dbReference type="CDD" id="cd00207">
    <property type="entry name" value="fer2"/>
    <property type="match status" value="1"/>
</dbReference>
<dbReference type="RefSeq" id="WP_093322711.1">
    <property type="nucleotide sequence ID" value="NZ_FOAF01000001.1"/>
</dbReference>
<keyword evidence="4" id="KW-0479">Metal-binding</keyword>
<sequence length="347" mass="39373">MIHIYRLRIKKIIEETQDAKSFILENLDKKTLHYHAGQFLTLLFEQTNGTEVRRSYSISSSPVLDKELAITVKKIANGEFSRRLADKAKVGDILMSIGASGLFTLPTTIKSNDRFCFMAAGSGITPIFSLIKTLLHNNPTTSILLIYSNTSQSSTIFFNQLTELRESFQNRFAIEFLFSHSTKIFESRLTHSVIDLLIDRYALYEHNNTIFYLCGPYAYMRMVSIKLRADGIDAERIKKELFIIDTPSFKLVEPPDQEAHEVTIFLNKQRYSIEVKYPTSILQSAKKRQIPIPYSCENGQCGACAALCTKGKVWMRYNEVLGNKALAEGYILTCTGYPIDGPVELTL</sequence>
<evidence type="ECO:0000256" key="1">
    <source>
        <dbReference type="ARBA" id="ARBA00001974"/>
    </source>
</evidence>
<dbReference type="GO" id="GO:0050660">
    <property type="term" value="F:flavin adenine dinucleotide binding"/>
    <property type="evidence" value="ECO:0007669"/>
    <property type="project" value="TreeGrafter"/>
</dbReference>
<dbReference type="STRING" id="407022.SAMN05661044_01898"/>
<dbReference type="InterPro" id="IPR006058">
    <property type="entry name" value="2Fe2S_fd_BS"/>
</dbReference>
<evidence type="ECO:0000313" key="12">
    <source>
        <dbReference type="Proteomes" id="UP000199421"/>
    </source>
</evidence>
<dbReference type="PRINTS" id="PR00410">
    <property type="entry name" value="PHEHYDRXLASE"/>
</dbReference>
<dbReference type="PROSITE" id="PS51384">
    <property type="entry name" value="FAD_FR"/>
    <property type="match status" value="1"/>
</dbReference>
<evidence type="ECO:0000256" key="4">
    <source>
        <dbReference type="ARBA" id="ARBA00022723"/>
    </source>
</evidence>
<dbReference type="PROSITE" id="PS51085">
    <property type="entry name" value="2FE2S_FER_2"/>
    <property type="match status" value="1"/>
</dbReference>
<protein>
    <submittedName>
        <fullName evidence="11">Ring-1,2-phenylacetyl-CoA epoxidase subunit PaaE</fullName>
    </submittedName>
</protein>
<dbReference type="InterPro" id="IPR050415">
    <property type="entry name" value="MRET"/>
</dbReference>
<dbReference type="InterPro" id="IPR017938">
    <property type="entry name" value="Riboflavin_synthase-like_b-brl"/>
</dbReference>
<dbReference type="InterPro" id="IPR008333">
    <property type="entry name" value="Cbr1-like_FAD-bd_dom"/>
</dbReference>
<dbReference type="PROSITE" id="PS00197">
    <property type="entry name" value="2FE2S_FER_1"/>
    <property type="match status" value="1"/>
</dbReference>
<dbReference type="InterPro" id="IPR039261">
    <property type="entry name" value="FNR_nucleotide-bd"/>
</dbReference>
<comment type="cofactor">
    <cofactor evidence="1">
        <name>FAD</name>
        <dbReference type="ChEBI" id="CHEBI:57692"/>
    </cofactor>
</comment>
<evidence type="ECO:0000256" key="7">
    <source>
        <dbReference type="ARBA" id="ARBA00023004"/>
    </source>
</evidence>
<dbReference type="CDD" id="cd06214">
    <property type="entry name" value="PA_degradation_oxidoreductase_like"/>
    <property type="match status" value="1"/>
</dbReference>
<dbReference type="Pfam" id="PF00970">
    <property type="entry name" value="FAD_binding_6"/>
    <property type="match status" value="1"/>
</dbReference>
<keyword evidence="8" id="KW-0411">Iron-sulfur</keyword>
<dbReference type="InterPro" id="IPR001041">
    <property type="entry name" value="2Fe-2S_ferredoxin-type"/>
</dbReference>
<dbReference type="Gene3D" id="2.40.30.10">
    <property type="entry name" value="Translation factors"/>
    <property type="match status" value="1"/>
</dbReference>
<dbReference type="Proteomes" id="UP000199421">
    <property type="component" value="Unassembled WGS sequence"/>
</dbReference>
<dbReference type="InterPro" id="IPR017927">
    <property type="entry name" value="FAD-bd_FR_type"/>
</dbReference>
<organism evidence="11 12">
    <name type="scientific">Olivibacter domesticus</name>
    <name type="common">Pseudosphingobacterium domesticum</name>
    <dbReference type="NCBI Taxonomy" id="407022"/>
    <lineage>
        <taxon>Bacteria</taxon>
        <taxon>Pseudomonadati</taxon>
        <taxon>Bacteroidota</taxon>
        <taxon>Sphingobacteriia</taxon>
        <taxon>Sphingobacteriales</taxon>
        <taxon>Sphingobacteriaceae</taxon>
        <taxon>Olivibacter</taxon>
    </lineage>
</organism>
<dbReference type="SUPFAM" id="SSF52343">
    <property type="entry name" value="Ferredoxin reductase-like, C-terminal NADP-linked domain"/>
    <property type="match status" value="1"/>
</dbReference>
<dbReference type="InterPro" id="IPR012675">
    <property type="entry name" value="Beta-grasp_dom_sf"/>
</dbReference>
<evidence type="ECO:0000256" key="8">
    <source>
        <dbReference type="ARBA" id="ARBA00023014"/>
    </source>
</evidence>
<dbReference type="InterPro" id="IPR036010">
    <property type="entry name" value="2Fe-2S_ferredoxin-like_sf"/>
</dbReference>
<feature type="domain" description="2Fe-2S ferredoxin-type" evidence="9">
    <location>
        <begin position="260"/>
        <end position="347"/>
    </location>
</feature>
<proteinExistence type="predicted"/>
<keyword evidence="6" id="KW-0560">Oxidoreductase</keyword>
<evidence type="ECO:0000256" key="5">
    <source>
        <dbReference type="ARBA" id="ARBA00022827"/>
    </source>
</evidence>
<dbReference type="GO" id="GO:0046872">
    <property type="term" value="F:metal ion binding"/>
    <property type="evidence" value="ECO:0007669"/>
    <property type="project" value="UniProtKB-KW"/>
</dbReference>
<evidence type="ECO:0000259" key="9">
    <source>
        <dbReference type="PROSITE" id="PS51085"/>
    </source>
</evidence>
<dbReference type="InterPro" id="IPR001433">
    <property type="entry name" value="OxRdtase_FAD/NAD-bd"/>
</dbReference>
<dbReference type="Gene3D" id="3.10.20.30">
    <property type="match status" value="1"/>
</dbReference>
<dbReference type="GO" id="GO:0016491">
    <property type="term" value="F:oxidoreductase activity"/>
    <property type="evidence" value="ECO:0007669"/>
    <property type="project" value="UniProtKB-KW"/>
</dbReference>
<dbReference type="GO" id="GO:0051537">
    <property type="term" value="F:2 iron, 2 sulfur cluster binding"/>
    <property type="evidence" value="ECO:0007669"/>
    <property type="project" value="UniProtKB-KW"/>
</dbReference>
<evidence type="ECO:0000256" key="6">
    <source>
        <dbReference type="ARBA" id="ARBA00023002"/>
    </source>
</evidence>
<keyword evidence="2" id="KW-0285">Flavoprotein</keyword>
<keyword evidence="5" id="KW-0274">FAD</keyword>
<gene>
    <name evidence="11" type="ORF">SAMN05661044_01898</name>
</gene>
<dbReference type="Pfam" id="PF00175">
    <property type="entry name" value="NAD_binding_1"/>
    <property type="match status" value="1"/>
</dbReference>
<name>A0A1H7M8M3_OLID1</name>